<evidence type="ECO:0000256" key="2">
    <source>
        <dbReference type="SAM" id="MobiDB-lite"/>
    </source>
</evidence>
<dbReference type="InterPro" id="IPR003870">
    <property type="entry name" value="DUF222"/>
</dbReference>
<evidence type="ECO:0000313" key="5">
    <source>
        <dbReference type="Proteomes" id="UP000565724"/>
    </source>
</evidence>
<accession>A0A7Y5ZXW7</accession>
<protein>
    <submittedName>
        <fullName evidence="4">DUF222 domain-containing protein</fullName>
    </submittedName>
</protein>
<keyword evidence="5" id="KW-1185">Reference proteome</keyword>
<reference evidence="4 5" key="1">
    <citation type="submission" date="2020-05" db="EMBL/GenBank/DDBJ databases">
        <title>Genome Sequencing of Type Strains.</title>
        <authorList>
            <person name="Lemaire J.F."/>
            <person name="Inderbitzin P."/>
            <person name="Gregorio O.A."/>
            <person name="Collins S.B."/>
            <person name="Wespe N."/>
            <person name="Knight-Connoni V."/>
        </authorList>
    </citation>
    <scope>NUCLEOTIDE SEQUENCE [LARGE SCALE GENOMIC DNA]</scope>
    <source>
        <strain evidence="4 5">ATCC 25174</strain>
    </source>
</reference>
<feature type="region of interest" description="Disordered" evidence="2">
    <location>
        <begin position="150"/>
        <end position="172"/>
    </location>
</feature>
<proteinExistence type="inferred from homology"/>
<evidence type="ECO:0000256" key="1">
    <source>
        <dbReference type="ARBA" id="ARBA00023450"/>
    </source>
</evidence>
<dbReference type="GO" id="GO:0003676">
    <property type="term" value="F:nucleic acid binding"/>
    <property type="evidence" value="ECO:0007669"/>
    <property type="project" value="InterPro"/>
</dbReference>
<feature type="compositionally biased region" description="Polar residues" evidence="2">
    <location>
        <begin position="77"/>
        <end position="93"/>
    </location>
</feature>
<evidence type="ECO:0000313" key="4">
    <source>
        <dbReference type="EMBL" id="NUU16010.1"/>
    </source>
</evidence>
<dbReference type="Pfam" id="PF01844">
    <property type="entry name" value="HNH"/>
    <property type="match status" value="1"/>
</dbReference>
<name>A0A7Y5ZXW7_9CELL</name>
<feature type="domain" description="HNH nuclease" evidence="3">
    <location>
        <begin position="228"/>
        <end position="281"/>
    </location>
</feature>
<comment type="caution">
    <text evidence="4">The sequence shown here is derived from an EMBL/GenBank/DDBJ whole genome shotgun (WGS) entry which is preliminary data.</text>
</comment>
<dbReference type="SMART" id="SM00507">
    <property type="entry name" value="HNHc"/>
    <property type="match status" value="1"/>
</dbReference>
<dbReference type="AlphaFoldDB" id="A0A7Y5ZXW7"/>
<dbReference type="InterPro" id="IPR003615">
    <property type="entry name" value="HNH_nuc"/>
</dbReference>
<feature type="region of interest" description="Disordered" evidence="2">
    <location>
        <begin position="71"/>
        <end position="94"/>
    </location>
</feature>
<dbReference type="GO" id="GO:0008270">
    <property type="term" value="F:zinc ion binding"/>
    <property type="evidence" value="ECO:0007669"/>
    <property type="project" value="InterPro"/>
</dbReference>
<feature type="compositionally biased region" description="Low complexity" evidence="2">
    <location>
        <begin position="156"/>
        <end position="172"/>
    </location>
</feature>
<comment type="similarity">
    <text evidence="1">Belongs to the Rv1128c/1148c/1588c/1702c/1945/3466 family.</text>
</comment>
<gene>
    <name evidence="4" type="ORF">HP550_01935</name>
</gene>
<dbReference type="EMBL" id="JABMCI010000041">
    <property type="protein sequence ID" value="NUU16010.1"/>
    <property type="molecule type" value="Genomic_DNA"/>
</dbReference>
<dbReference type="RefSeq" id="WP_175345918.1">
    <property type="nucleotide sequence ID" value="NZ_JABMCI010000041.1"/>
</dbReference>
<dbReference type="GO" id="GO:0004519">
    <property type="term" value="F:endonuclease activity"/>
    <property type="evidence" value="ECO:0007669"/>
    <property type="project" value="InterPro"/>
</dbReference>
<dbReference type="Pfam" id="PF02720">
    <property type="entry name" value="DUF222"/>
    <property type="match status" value="1"/>
</dbReference>
<dbReference type="InterPro" id="IPR002711">
    <property type="entry name" value="HNH"/>
</dbReference>
<dbReference type="CDD" id="cd00085">
    <property type="entry name" value="HNHc"/>
    <property type="match status" value="1"/>
</dbReference>
<evidence type="ECO:0000259" key="3">
    <source>
        <dbReference type="SMART" id="SM00507"/>
    </source>
</evidence>
<feature type="non-terminal residue" evidence="4">
    <location>
        <position position="1"/>
    </location>
</feature>
<organism evidence="4 5">
    <name type="scientific">Cellulomonas humilata</name>
    <dbReference type="NCBI Taxonomy" id="144055"/>
    <lineage>
        <taxon>Bacteria</taxon>
        <taxon>Bacillati</taxon>
        <taxon>Actinomycetota</taxon>
        <taxon>Actinomycetes</taxon>
        <taxon>Micrococcales</taxon>
        <taxon>Cellulomonadaceae</taxon>
        <taxon>Cellulomonas</taxon>
    </lineage>
</organism>
<sequence length="338" mass="37168">IVHLGTTQDAPTFTRSVQRLVAELDPAARDRAHENQRARRFLHLSDQADGTHLRGLLDRVAGHRLRLALEATGERPGTTTHAADSPGEASTGSDGMVLEERTAEQARADALDVIAGRILALPTTASGASVPPQISLLMTEDTFAALRTHAARRRPTSTAPATTDPARTVADPTSALTGVPAVTLEDGTPIPTSEVAKILCDCEITRIVMDAADQPVNLGRSVRLYTGAHRRAIIARDRHCTFPGCDRHARWSQIHHITWWDRDNGETSIDNGVLLCSFHHHQVRQHNLTIHRHPTLRAHDRHTLEPPGTRYTFRDPTGRIIATSERSDPPQPQTPQRR</sequence>
<dbReference type="Proteomes" id="UP000565724">
    <property type="component" value="Unassembled WGS sequence"/>
</dbReference>